<dbReference type="InterPro" id="IPR028082">
    <property type="entry name" value="Peripla_BP_I"/>
</dbReference>
<dbReference type="Proteomes" id="UP000018877">
    <property type="component" value="Unassembled WGS sequence"/>
</dbReference>
<evidence type="ECO:0000256" key="4">
    <source>
        <dbReference type="ARBA" id="ARBA00023163"/>
    </source>
</evidence>
<dbReference type="PROSITE" id="PS50932">
    <property type="entry name" value="HTH_LACI_2"/>
    <property type="match status" value="1"/>
</dbReference>
<comment type="caution">
    <text evidence="6">The sequence shown here is derived from an EMBL/GenBank/DDBJ whole genome shotgun (WGS) entry which is preliminary data.</text>
</comment>
<keyword evidence="1" id="KW-0678">Repressor</keyword>
<dbReference type="GO" id="GO:0000976">
    <property type="term" value="F:transcription cis-regulatory region binding"/>
    <property type="evidence" value="ECO:0007669"/>
    <property type="project" value="TreeGrafter"/>
</dbReference>
<dbReference type="Pfam" id="PF00356">
    <property type="entry name" value="LacI"/>
    <property type="match status" value="1"/>
</dbReference>
<name>A0AB94ISY0_9BACI</name>
<evidence type="ECO:0000256" key="1">
    <source>
        <dbReference type="ARBA" id="ARBA00022491"/>
    </source>
</evidence>
<dbReference type="RefSeq" id="WP_024026961.1">
    <property type="nucleotide sequence ID" value="NZ_ALAN01000026.1"/>
</dbReference>
<evidence type="ECO:0000256" key="2">
    <source>
        <dbReference type="ARBA" id="ARBA00023015"/>
    </source>
</evidence>
<dbReference type="SMART" id="SM00354">
    <property type="entry name" value="HTH_LACI"/>
    <property type="match status" value="1"/>
</dbReference>
<proteinExistence type="predicted"/>
<feature type="domain" description="HTH lacI-type" evidence="5">
    <location>
        <begin position="2"/>
        <end position="59"/>
    </location>
</feature>
<keyword evidence="7" id="KW-1185">Reference proteome</keyword>
<evidence type="ECO:0000256" key="3">
    <source>
        <dbReference type="ARBA" id="ARBA00023125"/>
    </source>
</evidence>
<dbReference type="EMBL" id="ALAN01000026">
    <property type="protein sequence ID" value="ETI70164.1"/>
    <property type="molecule type" value="Genomic_DNA"/>
</dbReference>
<reference evidence="6 7" key="1">
    <citation type="journal article" date="2014" name="Environ. Microbiol.">
        <title>The nitrate-ammonifying and nosZ-carrying bacterium Bacillus vireti is a potent source and sink for nitric and nitrous oxide under high nitrate conditions.</title>
        <authorList>
            <person name="Mania D."/>
            <person name="Heylen K."/>
            <person name="van Spanning R.J."/>
            <person name="Frostegard A."/>
        </authorList>
    </citation>
    <scope>NUCLEOTIDE SEQUENCE [LARGE SCALE GENOMIC DNA]</scope>
    <source>
        <strain evidence="6 7">LMG 21834</strain>
    </source>
</reference>
<dbReference type="CDD" id="cd01392">
    <property type="entry name" value="HTH_LacI"/>
    <property type="match status" value="1"/>
</dbReference>
<dbReference type="InterPro" id="IPR000843">
    <property type="entry name" value="HTH_LacI"/>
</dbReference>
<dbReference type="SUPFAM" id="SSF47413">
    <property type="entry name" value="lambda repressor-like DNA-binding domains"/>
    <property type="match status" value="1"/>
</dbReference>
<evidence type="ECO:0000313" key="7">
    <source>
        <dbReference type="Proteomes" id="UP000018877"/>
    </source>
</evidence>
<gene>
    <name evidence="6" type="ORF">BAVI_03724</name>
</gene>
<sequence length="341" mass="37150">MASIKEIAKLAGISMGTASFVLNGKGDQMRISKATQEKVLAAAKELGYRPNISARRLRSEGEKVVPVIAILWTLDTRVSLISRFLEGIQGTFAGQGDGFELMVQPYENSKLDKLNSLITGTRFNGAIVANASDEDIAYLENNEINVPIVLYQRKSDKYSTVSVDSYQSGVMVADLFANRGHKTSGIILPNVSSQAVRLRKEGFMDRAHSYGLQVPSNHIVSGSFSEEGGYQCVKELISKGELPSSLFTLSDQMAVGALTALYEEGIRVPQDVEIMGHDNNENTKFTIPSLSTIHLPVEEMAAACVNMLMDLIEQKVKAPVSKLFNSSFVIRQSCGGVCEDN</sequence>
<dbReference type="GO" id="GO:0003700">
    <property type="term" value="F:DNA-binding transcription factor activity"/>
    <property type="evidence" value="ECO:0007669"/>
    <property type="project" value="TreeGrafter"/>
</dbReference>
<dbReference type="InterPro" id="IPR010982">
    <property type="entry name" value="Lambda_DNA-bd_dom_sf"/>
</dbReference>
<keyword evidence="2" id="KW-0805">Transcription regulation</keyword>
<dbReference type="PANTHER" id="PTHR30146">
    <property type="entry name" value="LACI-RELATED TRANSCRIPTIONAL REPRESSOR"/>
    <property type="match status" value="1"/>
</dbReference>
<dbReference type="PANTHER" id="PTHR30146:SF148">
    <property type="entry name" value="HTH-TYPE TRANSCRIPTIONAL REPRESSOR PURR-RELATED"/>
    <property type="match status" value="1"/>
</dbReference>
<evidence type="ECO:0000313" key="6">
    <source>
        <dbReference type="EMBL" id="ETI70164.1"/>
    </source>
</evidence>
<accession>A0AB94ISY0</accession>
<dbReference type="SUPFAM" id="SSF53822">
    <property type="entry name" value="Periplasmic binding protein-like I"/>
    <property type="match status" value="1"/>
</dbReference>
<dbReference type="Gene3D" id="3.40.50.2300">
    <property type="match status" value="2"/>
</dbReference>
<keyword evidence="4" id="KW-0804">Transcription</keyword>
<protein>
    <submittedName>
        <fullName evidence="6">LacI family transcription regulator</fullName>
    </submittedName>
</protein>
<evidence type="ECO:0000259" key="5">
    <source>
        <dbReference type="PROSITE" id="PS50932"/>
    </source>
</evidence>
<dbReference type="Pfam" id="PF13377">
    <property type="entry name" value="Peripla_BP_3"/>
    <property type="match status" value="1"/>
</dbReference>
<organism evidence="6 7">
    <name type="scientific">Neobacillus vireti LMG 21834</name>
    <dbReference type="NCBI Taxonomy" id="1131730"/>
    <lineage>
        <taxon>Bacteria</taxon>
        <taxon>Bacillati</taxon>
        <taxon>Bacillota</taxon>
        <taxon>Bacilli</taxon>
        <taxon>Bacillales</taxon>
        <taxon>Bacillaceae</taxon>
        <taxon>Neobacillus</taxon>
    </lineage>
</organism>
<dbReference type="Gene3D" id="1.10.260.40">
    <property type="entry name" value="lambda repressor-like DNA-binding domains"/>
    <property type="match status" value="1"/>
</dbReference>
<dbReference type="InterPro" id="IPR046335">
    <property type="entry name" value="LacI/GalR-like_sensor"/>
</dbReference>
<keyword evidence="3" id="KW-0238">DNA-binding</keyword>
<dbReference type="AlphaFoldDB" id="A0AB94ISY0"/>